<dbReference type="PANTHER" id="PTHR36919:SF3">
    <property type="entry name" value="BLL5882 PROTEIN"/>
    <property type="match status" value="1"/>
</dbReference>
<dbReference type="RefSeq" id="WP_173582751.1">
    <property type="nucleotide sequence ID" value="NZ_WOTB01000006.1"/>
</dbReference>
<dbReference type="Proteomes" id="UP000635278">
    <property type="component" value="Unassembled WGS sequence"/>
</dbReference>
<feature type="signal peptide" evidence="1">
    <location>
        <begin position="1"/>
        <end position="26"/>
    </location>
</feature>
<name>A0ABX0JNN0_9PROT</name>
<protein>
    <submittedName>
        <fullName evidence="3">DUF2147 domain-containing protein</fullName>
    </submittedName>
</protein>
<proteinExistence type="predicted"/>
<evidence type="ECO:0000259" key="2">
    <source>
        <dbReference type="Pfam" id="PF09917"/>
    </source>
</evidence>
<evidence type="ECO:0000313" key="3">
    <source>
        <dbReference type="EMBL" id="NHN84379.1"/>
    </source>
</evidence>
<dbReference type="EMBL" id="WOTB01000006">
    <property type="protein sequence ID" value="NHN84379.1"/>
    <property type="molecule type" value="Genomic_DNA"/>
</dbReference>
<dbReference type="Pfam" id="PF09917">
    <property type="entry name" value="DUF2147"/>
    <property type="match status" value="1"/>
</dbReference>
<reference evidence="3 4" key="1">
    <citation type="journal article" date="2020" name="Int. J. Syst. Evol. Microbiol.">
        <title>Novel acetic acid bacteria from cider fermentations: Acetobacter conturbans sp. nov. and Acetobacter fallax sp. nov.</title>
        <authorList>
            <person name="Sombolestani A.S."/>
            <person name="Cleenwerck I."/>
            <person name="Cnockaert M."/>
            <person name="Borremans W."/>
            <person name="Wieme A.D."/>
            <person name="De Vuyst L."/>
            <person name="Vandamme P."/>
        </authorList>
    </citation>
    <scope>NUCLEOTIDE SEQUENCE [LARGE SCALE GENOMIC DNA]</scope>
    <source>
        <strain evidence="3 4">LMG 30640</strain>
    </source>
</reference>
<dbReference type="Gene3D" id="2.40.128.520">
    <property type="match status" value="1"/>
</dbReference>
<dbReference type="PANTHER" id="PTHR36919">
    <property type="entry name" value="BLR1215 PROTEIN"/>
    <property type="match status" value="1"/>
</dbReference>
<keyword evidence="4" id="KW-1185">Reference proteome</keyword>
<accession>A0ABX0JNN0</accession>
<dbReference type="PROSITE" id="PS51257">
    <property type="entry name" value="PROKAR_LIPOPROTEIN"/>
    <property type="match status" value="1"/>
</dbReference>
<gene>
    <name evidence="3" type="ORF">GOB93_06925</name>
</gene>
<evidence type="ECO:0000313" key="4">
    <source>
        <dbReference type="Proteomes" id="UP000635278"/>
    </source>
</evidence>
<sequence length="153" mass="16578">MTPQLRTVLLLSLSVAACGTPLAAHAASSDSPVGEWRTIDDKTGETRAIVAITQESTGELSGKIIRTLDPTIPADRRCTACTDERKNQLLTGLTIIRNMKKDGNHWEGGNILDPASGSVYDCTMKLRKDGQELVVRGFVGLSLLGRSQTWVRN</sequence>
<keyword evidence="1" id="KW-0732">Signal</keyword>
<evidence type="ECO:0000256" key="1">
    <source>
        <dbReference type="SAM" id="SignalP"/>
    </source>
</evidence>
<organism evidence="3 4">
    <name type="scientific">Acetobacter musti</name>
    <dbReference type="NCBI Taxonomy" id="864732"/>
    <lineage>
        <taxon>Bacteria</taxon>
        <taxon>Pseudomonadati</taxon>
        <taxon>Pseudomonadota</taxon>
        <taxon>Alphaproteobacteria</taxon>
        <taxon>Acetobacterales</taxon>
        <taxon>Acetobacteraceae</taxon>
        <taxon>Acetobacter</taxon>
    </lineage>
</organism>
<feature type="domain" description="DUF2147" evidence="2">
    <location>
        <begin position="34"/>
        <end position="152"/>
    </location>
</feature>
<comment type="caution">
    <text evidence="3">The sequence shown here is derived from an EMBL/GenBank/DDBJ whole genome shotgun (WGS) entry which is preliminary data.</text>
</comment>
<feature type="chain" id="PRO_5046010526" evidence="1">
    <location>
        <begin position="27"/>
        <end position="153"/>
    </location>
</feature>
<dbReference type="InterPro" id="IPR019223">
    <property type="entry name" value="DUF2147"/>
</dbReference>